<dbReference type="EMBL" id="PQCO01000086">
    <property type="protein sequence ID" value="PUE05315.1"/>
    <property type="molecule type" value="Genomic_DNA"/>
</dbReference>
<dbReference type="PANTHER" id="PTHR12049">
    <property type="entry name" value="PROTEIN ARGININE METHYLTRANSFERASE NDUFAF7, MITOCHONDRIAL"/>
    <property type="match status" value="1"/>
</dbReference>
<dbReference type="InterPro" id="IPR003788">
    <property type="entry name" value="NDUFAF7"/>
</dbReference>
<proteinExistence type="predicted"/>
<protein>
    <submittedName>
        <fullName evidence="3">SAM-dependent methyltransferase</fullName>
    </submittedName>
</protein>
<evidence type="ECO:0000313" key="6">
    <source>
        <dbReference type="Proteomes" id="UP000250928"/>
    </source>
</evidence>
<sequence>MPDRSNLNSSQLPPPDAEAQAQSERLIELVREAIAREGGRIPFDRYMDLALYAPWVGYYTGGMRKFGAEGDFVTAPEISPLFSRCLGRQCQQVLERLGGGDILEFGAGSGAMAADLLAELDRQGRLPGRYLILDLSPELRQRQHETLQSRVPHLLERVQWLDVLPETPFNGVVLANELLDAMPVQRFRVRDGELLEQYVAMEQGRFIPRWEPVATPGLAEAVRRLVGRYGAQWTDYQSEINLRAEAWVQGIGQCLGQGLALLIDYGYGQREYYHAQRDRGTLMCHYRHRAHDDPFVYPGLQDITAHVDFTAVAWAARASGFEVAGFTTQAFFLMGAGLDRLLAEADPDDAQNYLRLTQGVKRLTLPTEMGERFKVLGLGKGLDFTPLGFAVRDQRERL</sequence>
<dbReference type="InterPro" id="IPR029063">
    <property type="entry name" value="SAM-dependent_MTases_sf"/>
</dbReference>
<evidence type="ECO:0000256" key="1">
    <source>
        <dbReference type="ARBA" id="ARBA00022603"/>
    </source>
</evidence>
<dbReference type="GO" id="GO:0032259">
    <property type="term" value="P:methylation"/>
    <property type="evidence" value="ECO:0007669"/>
    <property type="project" value="UniProtKB-KW"/>
</dbReference>
<keyword evidence="2 3" id="KW-0808">Transferase</keyword>
<accession>A0A657PV80</accession>
<organism evidence="3 5">
    <name type="scientific">Candidatus Sedimenticola endophacoides</name>
    <dbReference type="NCBI Taxonomy" id="2548426"/>
    <lineage>
        <taxon>Bacteria</taxon>
        <taxon>Pseudomonadati</taxon>
        <taxon>Pseudomonadota</taxon>
        <taxon>Gammaproteobacteria</taxon>
        <taxon>Chromatiales</taxon>
        <taxon>Sedimenticolaceae</taxon>
        <taxon>Sedimenticola</taxon>
    </lineage>
</organism>
<reference evidence="3 5" key="1">
    <citation type="submission" date="2017-02" db="EMBL/GenBank/DDBJ databases">
        <title>Novel co-symbiosis in the unique lucinid bivalve Phacoides pectinatus.</title>
        <authorList>
            <person name="Lim S.J."/>
            <person name="Davis B.G."/>
            <person name="Gill D.E."/>
            <person name="Engel A.S."/>
            <person name="Anderson L.C."/>
            <person name="Campbell B.J."/>
        </authorList>
    </citation>
    <scope>NUCLEOTIDE SEQUENCE [LARGE SCALE GENOMIC DNA]</scope>
    <source>
        <strain evidence="3">LUC13016_P6</strain>
    </source>
</reference>
<dbReference type="Proteomes" id="UP000250928">
    <property type="component" value="Unassembled WGS sequence"/>
</dbReference>
<evidence type="ECO:0000256" key="2">
    <source>
        <dbReference type="ARBA" id="ARBA00022679"/>
    </source>
</evidence>
<dbReference type="Proteomes" id="UP000243361">
    <property type="component" value="Unassembled WGS sequence"/>
</dbReference>
<dbReference type="InterPro" id="IPR038375">
    <property type="entry name" value="NDUFAF7_sf"/>
</dbReference>
<evidence type="ECO:0000313" key="3">
    <source>
        <dbReference type="EMBL" id="OQX32408.1"/>
    </source>
</evidence>
<comment type="caution">
    <text evidence="3">The sequence shown here is derived from an EMBL/GenBank/DDBJ whole genome shotgun (WGS) entry which is preliminary data.</text>
</comment>
<dbReference type="GO" id="GO:0035243">
    <property type="term" value="F:protein-arginine omega-N symmetric methyltransferase activity"/>
    <property type="evidence" value="ECO:0007669"/>
    <property type="project" value="TreeGrafter"/>
</dbReference>
<dbReference type="AlphaFoldDB" id="A0A657PV80"/>
<dbReference type="Pfam" id="PF02636">
    <property type="entry name" value="Methyltransf_28"/>
    <property type="match status" value="1"/>
</dbReference>
<dbReference type="PANTHER" id="PTHR12049:SF7">
    <property type="entry name" value="PROTEIN ARGININE METHYLTRANSFERASE NDUFAF7, MITOCHONDRIAL"/>
    <property type="match status" value="1"/>
</dbReference>
<evidence type="ECO:0000313" key="4">
    <source>
        <dbReference type="EMBL" id="PUE05315.1"/>
    </source>
</evidence>
<reference evidence="4 6" key="2">
    <citation type="submission" date="2018-01" db="EMBL/GenBank/DDBJ databases">
        <title>Novel co-symbiosis in the lucinid bivalve Phacoides pectinatus.</title>
        <authorList>
            <person name="Lim S.J."/>
            <person name="Davis B.G."/>
            <person name="Gill D.E."/>
            <person name="Engel A.S."/>
            <person name="Anderson L.C."/>
            <person name="Campbell B.J."/>
        </authorList>
    </citation>
    <scope>NUCLEOTIDE SEQUENCE [LARGE SCALE GENOMIC DNA]</scope>
    <source>
        <strain evidence="4">N3_P5</strain>
    </source>
</reference>
<name>A0A657PV80_9GAMM</name>
<dbReference type="EMBL" id="MUIE01000434">
    <property type="protein sequence ID" value="OQX32408.1"/>
    <property type="molecule type" value="Genomic_DNA"/>
</dbReference>
<keyword evidence="5" id="KW-1185">Reference proteome</keyword>
<gene>
    <name evidence="3" type="ORF">B0D84_06285</name>
    <name evidence="4" type="ORF">C3L24_01365</name>
</gene>
<dbReference type="Gene3D" id="3.40.50.12710">
    <property type="match status" value="1"/>
</dbReference>
<keyword evidence="1 3" id="KW-0489">Methyltransferase</keyword>
<dbReference type="SUPFAM" id="SSF53335">
    <property type="entry name" value="S-adenosyl-L-methionine-dependent methyltransferases"/>
    <property type="match status" value="1"/>
</dbReference>
<evidence type="ECO:0000313" key="5">
    <source>
        <dbReference type="Proteomes" id="UP000243361"/>
    </source>
</evidence>